<proteinExistence type="predicted"/>
<accession>A0A7C9PES4</accession>
<dbReference type="EC" id="4.3.2.7" evidence="1"/>
<evidence type="ECO:0000313" key="4">
    <source>
        <dbReference type="Proteomes" id="UP000484255"/>
    </source>
</evidence>
<protein>
    <recommendedName>
        <fullName evidence="1">glutathione-specific gamma-glutamylcyclotransferase</fullName>
        <ecNumber evidence="1">4.3.2.7</ecNumber>
    </recommendedName>
</protein>
<dbReference type="InterPro" id="IPR013024">
    <property type="entry name" value="GGCT-like"/>
</dbReference>
<comment type="caution">
    <text evidence="3">The sequence shown here is derived from an EMBL/GenBank/DDBJ whole genome shotgun (WGS) entry which is preliminary data.</text>
</comment>
<dbReference type="EMBL" id="JAAGOH010000002">
    <property type="protein sequence ID" value="NDY90073.1"/>
    <property type="molecule type" value="Genomic_DNA"/>
</dbReference>
<dbReference type="InterPro" id="IPR036568">
    <property type="entry name" value="GGCT-like_sf"/>
</dbReference>
<dbReference type="Pfam" id="PF04752">
    <property type="entry name" value="ChaC"/>
    <property type="match status" value="1"/>
</dbReference>
<dbReference type="Proteomes" id="UP000484255">
    <property type="component" value="Unassembled WGS sequence"/>
</dbReference>
<dbReference type="GO" id="GO:0016740">
    <property type="term" value="F:transferase activity"/>
    <property type="evidence" value="ECO:0007669"/>
    <property type="project" value="UniProtKB-KW"/>
</dbReference>
<keyword evidence="3" id="KW-0808">Transferase</keyword>
<evidence type="ECO:0000313" key="3">
    <source>
        <dbReference type="EMBL" id="NDY90073.1"/>
    </source>
</evidence>
<dbReference type="GO" id="GO:0005737">
    <property type="term" value="C:cytoplasm"/>
    <property type="evidence" value="ECO:0007669"/>
    <property type="project" value="TreeGrafter"/>
</dbReference>
<dbReference type="GO" id="GO:0006751">
    <property type="term" value="P:glutathione catabolic process"/>
    <property type="evidence" value="ECO:0007669"/>
    <property type="project" value="InterPro"/>
</dbReference>
<sequence length="201" mass="22753">MAPPRLRPCTDPDTSLARIRREWGEQAPLWVFGYASLIWSPAFKADEARPARVAGWHRALRMRSVLYRGTPSRPGLVCALLRGGCCLGRAYRLDAARAQTELPRLWAREMPMAVYEPRWLACQTPQGQVRALGFTLPPDSPYLAPHMDDVALRQVLAQARGERGSTLAYVRATVQCLRDEGIRDRELERLARLTHNWPEPA</sequence>
<reference evidence="3 4" key="1">
    <citation type="submission" date="2020-02" db="EMBL/GenBank/DDBJ databases">
        <title>Ideonella bacterium strain TBM-1.</title>
        <authorList>
            <person name="Chen W.-M."/>
        </authorList>
    </citation>
    <scope>NUCLEOTIDE SEQUENCE [LARGE SCALE GENOMIC DNA]</scope>
    <source>
        <strain evidence="3 4">TBM-1</strain>
    </source>
</reference>
<dbReference type="RefSeq" id="WP_163455929.1">
    <property type="nucleotide sequence ID" value="NZ_JAAGOH010000002.1"/>
</dbReference>
<dbReference type="AlphaFoldDB" id="A0A7C9PES4"/>
<dbReference type="GO" id="GO:0061928">
    <property type="term" value="F:glutathione specific gamma-glutamylcyclotransferase activity"/>
    <property type="evidence" value="ECO:0007669"/>
    <property type="project" value="UniProtKB-EC"/>
</dbReference>
<dbReference type="Gene3D" id="3.10.490.10">
    <property type="entry name" value="Gamma-glutamyl cyclotransferase-like"/>
    <property type="match status" value="1"/>
</dbReference>
<dbReference type="CDD" id="cd06661">
    <property type="entry name" value="GGCT_like"/>
    <property type="match status" value="1"/>
</dbReference>
<keyword evidence="2" id="KW-0456">Lyase</keyword>
<evidence type="ECO:0000256" key="1">
    <source>
        <dbReference type="ARBA" id="ARBA00012344"/>
    </source>
</evidence>
<dbReference type="InterPro" id="IPR006840">
    <property type="entry name" value="ChaC"/>
</dbReference>
<organism evidence="3 4">
    <name type="scientific">Ideonella livida</name>
    <dbReference type="NCBI Taxonomy" id="2707176"/>
    <lineage>
        <taxon>Bacteria</taxon>
        <taxon>Pseudomonadati</taxon>
        <taxon>Pseudomonadota</taxon>
        <taxon>Betaproteobacteria</taxon>
        <taxon>Burkholderiales</taxon>
        <taxon>Sphaerotilaceae</taxon>
        <taxon>Ideonella</taxon>
    </lineage>
</organism>
<evidence type="ECO:0000256" key="2">
    <source>
        <dbReference type="ARBA" id="ARBA00023239"/>
    </source>
</evidence>
<keyword evidence="4" id="KW-1185">Reference proteome</keyword>
<dbReference type="PANTHER" id="PTHR12192">
    <property type="entry name" value="CATION TRANSPORT PROTEIN CHAC-RELATED"/>
    <property type="match status" value="1"/>
</dbReference>
<gene>
    <name evidence="3" type="ORF">G3A44_02580</name>
</gene>
<dbReference type="PANTHER" id="PTHR12192:SF2">
    <property type="entry name" value="GLUTATHIONE-SPECIFIC GAMMA-GLUTAMYLCYCLOTRANSFERASE 2"/>
    <property type="match status" value="1"/>
</dbReference>
<name>A0A7C9PES4_9BURK</name>
<dbReference type="SUPFAM" id="SSF110857">
    <property type="entry name" value="Gamma-glutamyl cyclotransferase-like"/>
    <property type="match status" value="1"/>
</dbReference>